<dbReference type="AlphaFoldDB" id="A0AA39NYK3"/>
<keyword evidence="2" id="KW-1185">Reference proteome</keyword>
<dbReference type="EMBL" id="JAUEPR010000028">
    <property type="protein sequence ID" value="KAK0474265.1"/>
    <property type="molecule type" value="Genomic_DNA"/>
</dbReference>
<sequence length="164" mass="18869">MTTSTKVLQMLSRSRPCSTSHCRISLGLNRTARSIASQISSVFFVTLIAHATQLHVRSLGPFNTESRLSTRQQYLPRSWFSRPQGRLVHWPSLLNMRTFRKRHHVSAEDQVVLDPRSDTRPSPPMNLINKLDWQTLPSCMQIQAFPTADNRRGCYYWSRARGGE</sequence>
<proteinExistence type="predicted"/>
<name>A0AA39NYK3_9AGAR</name>
<evidence type="ECO:0000313" key="1">
    <source>
        <dbReference type="EMBL" id="KAK0474265.1"/>
    </source>
</evidence>
<organism evidence="1 2">
    <name type="scientific">Armillaria novae-zelandiae</name>
    <dbReference type="NCBI Taxonomy" id="153914"/>
    <lineage>
        <taxon>Eukaryota</taxon>
        <taxon>Fungi</taxon>
        <taxon>Dikarya</taxon>
        <taxon>Basidiomycota</taxon>
        <taxon>Agaricomycotina</taxon>
        <taxon>Agaricomycetes</taxon>
        <taxon>Agaricomycetidae</taxon>
        <taxon>Agaricales</taxon>
        <taxon>Marasmiineae</taxon>
        <taxon>Physalacriaceae</taxon>
        <taxon>Armillaria</taxon>
    </lineage>
</organism>
<gene>
    <name evidence="1" type="ORF">IW261DRAFT_575658</name>
</gene>
<reference evidence="1" key="1">
    <citation type="submission" date="2023-06" db="EMBL/GenBank/DDBJ databases">
        <authorList>
            <consortium name="Lawrence Berkeley National Laboratory"/>
            <person name="Ahrendt S."/>
            <person name="Sahu N."/>
            <person name="Indic B."/>
            <person name="Wong-Bajracharya J."/>
            <person name="Merenyi Z."/>
            <person name="Ke H.-M."/>
            <person name="Monk M."/>
            <person name="Kocsube S."/>
            <person name="Drula E."/>
            <person name="Lipzen A."/>
            <person name="Balint B."/>
            <person name="Henrissat B."/>
            <person name="Andreopoulos B."/>
            <person name="Martin F.M."/>
            <person name="Harder C.B."/>
            <person name="Rigling D."/>
            <person name="Ford K.L."/>
            <person name="Foster G.D."/>
            <person name="Pangilinan J."/>
            <person name="Papanicolaou A."/>
            <person name="Barry K."/>
            <person name="LaButti K."/>
            <person name="Viragh M."/>
            <person name="Koriabine M."/>
            <person name="Yan M."/>
            <person name="Riley R."/>
            <person name="Champramary S."/>
            <person name="Plett K.L."/>
            <person name="Tsai I.J."/>
            <person name="Slot J."/>
            <person name="Sipos G."/>
            <person name="Plett J."/>
            <person name="Nagy L.G."/>
            <person name="Grigoriev I.V."/>
        </authorList>
    </citation>
    <scope>NUCLEOTIDE SEQUENCE</scope>
    <source>
        <strain evidence="1">ICMP 16352</strain>
    </source>
</reference>
<protein>
    <submittedName>
        <fullName evidence="1">Uncharacterized protein</fullName>
    </submittedName>
</protein>
<comment type="caution">
    <text evidence="1">The sequence shown here is derived from an EMBL/GenBank/DDBJ whole genome shotgun (WGS) entry which is preliminary data.</text>
</comment>
<dbReference type="Proteomes" id="UP001175227">
    <property type="component" value="Unassembled WGS sequence"/>
</dbReference>
<accession>A0AA39NYK3</accession>
<evidence type="ECO:0000313" key="2">
    <source>
        <dbReference type="Proteomes" id="UP001175227"/>
    </source>
</evidence>